<keyword evidence="2" id="KW-1185">Reference proteome</keyword>
<sequence>MGGSVARTTHVLATTALSRVRKLPAERNATAQAAIVLQMAALATTAGHECLLPKTRGPELGQMDFRNGCKEGFATTWRWVPRDAMYGGSIWGFSELAVDNQCIQTAHLFSLSVPIDWRIVVVVPGDAAITCDCLETFSSTTSGSCMVLRVGKFD</sequence>
<dbReference type="EMBL" id="LT853695">
    <property type="protein sequence ID" value="SMQ50173.1"/>
    <property type="molecule type" value="Genomic_DNA"/>
</dbReference>
<dbReference type="Proteomes" id="UP000215127">
    <property type="component" value="Chromosome 4"/>
</dbReference>
<evidence type="ECO:0000313" key="1">
    <source>
        <dbReference type="EMBL" id="SMQ50173.1"/>
    </source>
</evidence>
<organism evidence="1 2">
    <name type="scientific">Zymoseptoria tritici (strain ST99CH_3D7)</name>
    <dbReference type="NCBI Taxonomy" id="1276538"/>
    <lineage>
        <taxon>Eukaryota</taxon>
        <taxon>Fungi</taxon>
        <taxon>Dikarya</taxon>
        <taxon>Ascomycota</taxon>
        <taxon>Pezizomycotina</taxon>
        <taxon>Dothideomycetes</taxon>
        <taxon>Dothideomycetidae</taxon>
        <taxon>Mycosphaerellales</taxon>
        <taxon>Mycosphaerellaceae</taxon>
        <taxon>Zymoseptoria</taxon>
    </lineage>
</organism>
<proteinExistence type="predicted"/>
<reference evidence="1 2" key="1">
    <citation type="submission" date="2016-06" db="EMBL/GenBank/DDBJ databases">
        <authorList>
            <person name="Kjaerup R.B."/>
            <person name="Dalgaard T.S."/>
            <person name="Juul-Madsen H.R."/>
        </authorList>
    </citation>
    <scope>NUCLEOTIDE SEQUENCE [LARGE SCALE GENOMIC DNA]</scope>
</reference>
<dbReference type="AlphaFoldDB" id="A0A1X7RRX3"/>
<gene>
    <name evidence="1" type="ORF">ZT3D7_G5326</name>
</gene>
<evidence type="ECO:0000313" key="2">
    <source>
        <dbReference type="Proteomes" id="UP000215127"/>
    </source>
</evidence>
<name>A0A1X7RRX3_ZYMT9</name>
<accession>A0A1X7RRX3</accession>
<protein>
    <submittedName>
        <fullName evidence="1">Uncharacterized protein</fullName>
    </submittedName>
</protein>